<keyword evidence="1" id="KW-1133">Transmembrane helix</keyword>
<dbReference type="Proteomes" id="UP000253741">
    <property type="component" value="Unassembled WGS sequence"/>
</dbReference>
<feature type="transmembrane region" description="Helical" evidence="1">
    <location>
        <begin position="55"/>
        <end position="77"/>
    </location>
</feature>
<evidence type="ECO:0000313" key="2">
    <source>
        <dbReference type="EMBL" id="RDG39982.1"/>
    </source>
</evidence>
<accession>A0A370BH42</accession>
<gene>
    <name evidence="2" type="ORF">DVH02_00870</name>
</gene>
<feature type="transmembrane region" description="Helical" evidence="1">
    <location>
        <begin position="112"/>
        <end position="130"/>
    </location>
</feature>
<dbReference type="EMBL" id="QQNA01000004">
    <property type="protein sequence ID" value="RDG39982.1"/>
    <property type="molecule type" value="Genomic_DNA"/>
</dbReference>
<dbReference type="AlphaFoldDB" id="A0A370BH42"/>
<proteinExistence type="predicted"/>
<keyword evidence="3" id="KW-1185">Reference proteome</keyword>
<protein>
    <recommendedName>
        <fullName evidence="4">Integral membrane protein</fullName>
    </recommendedName>
</protein>
<feature type="transmembrane region" description="Helical" evidence="1">
    <location>
        <begin position="12"/>
        <end position="35"/>
    </location>
</feature>
<dbReference type="OrthoDB" id="4338794at2"/>
<reference evidence="2 3" key="1">
    <citation type="submission" date="2018-07" db="EMBL/GenBank/DDBJ databases">
        <title>Streptomyces species from bats.</title>
        <authorList>
            <person name="Dunlap C."/>
        </authorList>
    </citation>
    <scope>NUCLEOTIDE SEQUENCE [LARGE SCALE GENOMIC DNA]</scope>
    <source>
        <strain evidence="2 3">AC230</strain>
    </source>
</reference>
<evidence type="ECO:0008006" key="4">
    <source>
        <dbReference type="Google" id="ProtNLM"/>
    </source>
</evidence>
<name>A0A370BH42_9ACTN</name>
<evidence type="ECO:0000313" key="3">
    <source>
        <dbReference type="Proteomes" id="UP000253741"/>
    </source>
</evidence>
<sequence length="142" mass="14354">MGAVGRRPLAWVAAIVLLLEGVGAVLLNGVLATVVGNQRMSLAGVDPGSMVAGTWAMGGILGLYLVLCAAVLVRTALKDRAPGLVGRIALITCAVTHGVLATLAVGLVGWDAFAFMMVVVGLLVLILLGYGTEPGRRPAAPA</sequence>
<organism evidence="2 3">
    <name type="scientific">Streptomyces corynorhini</name>
    <dbReference type="NCBI Taxonomy" id="2282652"/>
    <lineage>
        <taxon>Bacteria</taxon>
        <taxon>Bacillati</taxon>
        <taxon>Actinomycetota</taxon>
        <taxon>Actinomycetes</taxon>
        <taxon>Kitasatosporales</taxon>
        <taxon>Streptomycetaceae</taxon>
        <taxon>Streptomyces</taxon>
    </lineage>
</organism>
<keyword evidence="1" id="KW-0472">Membrane</keyword>
<keyword evidence="1" id="KW-0812">Transmembrane</keyword>
<comment type="caution">
    <text evidence="2">The sequence shown here is derived from an EMBL/GenBank/DDBJ whole genome shotgun (WGS) entry which is preliminary data.</text>
</comment>
<evidence type="ECO:0000256" key="1">
    <source>
        <dbReference type="SAM" id="Phobius"/>
    </source>
</evidence>
<feature type="transmembrane region" description="Helical" evidence="1">
    <location>
        <begin position="84"/>
        <end position="106"/>
    </location>
</feature>